<dbReference type="EMBL" id="LDEV01002583">
    <property type="protein sequence ID" value="KLJ08511.1"/>
    <property type="molecule type" value="Genomic_DNA"/>
</dbReference>
<accession>A0A0H1BH54</accession>
<evidence type="ECO:0000313" key="1">
    <source>
        <dbReference type="EMBL" id="KLJ08511.1"/>
    </source>
</evidence>
<organism evidence="1 2">
    <name type="scientific">Blastomyces silverae</name>
    <dbReference type="NCBI Taxonomy" id="2060906"/>
    <lineage>
        <taxon>Eukaryota</taxon>
        <taxon>Fungi</taxon>
        <taxon>Dikarya</taxon>
        <taxon>Ascomycota</taxon>
        <taxon>Pezizomycotina</taxon>
        <taxon>Eurotiomycetes</taxon>
        <taxon>Eurotiomycetidae</taxon>
        <taxon>Onygenales</taxon>
        <taxon>Ajellomycetaceae</taxon>
        <taxon>Blastomyces</taxon>
    </lineage>
</organism>
<sequence length="274" mass="29163">MAEIRYLTMDGQPPNGGIPPNMGAFPPAQPPPFPVPVFPMGLPGPPPQPPPLQAPLQAFFGPALFPPVSPPNMFHFQPQQAQQFAMQVPAAQAAAAPPAALVAPVPFPVPFPAPPAIPAAPSGPNYQNPHGGNIPGTDDQPLVLSGGHGYLFPPKNTTIHLFRCTTYYPWDSQASIIEFVTYQAPTNMTVADLIRQVCPQGDDIKGRGVIECGQAVNGGATIFTRGEEYFIGEGKGEAQAMKDRVGKTLAEVGWNEHRKANANPVWLASSISFY</sequence>
<dbReference type="AlphaFoldDB" id="A0A0H1BH54"/>
<protein>
    <submittedName>
        <fullName evidence="1">Uncharacterized protein</fullName>
    </submittedName>
</protein>
<dbReference type="OrthoDB" id="10057496at2759"/>
<dbReference type="Proteomes" id="UP000053573">
    <property type="component" value="Unassembled WGS sequence"/>
</dbReference>
<comment type="caution">
    <text evidence="1">The sequence shown here is derived from an EMBL/GenBank/DDBJ whole genome shotgun (WGS) entry which is preliminary data.</text>
</comment>
<gene>
    <name evidence="1" type="ORF">EMPG_16054</name>
</gene>
<keyword evidence="2" id="KW-1185">Reference proteome</keyword>
<evidence type="ECO:0000313" key="2">
    <source>
        <dbReference type="Proteomes" id="UP000053573"/>
    </source>
</evidence>
<proteinExistence type="predicted"/>
<name>A0A0H1BH54_9EURO</name>
<reference evidence="2" key="1">
    <citation type="journal article" date="2015" name="PLoS Genet.">
        <title>The dynamic genome and transcriptome of the human fungal pathogen Blastomyces and close relative Emmonsia.</title>
        <authorList>
            <person name="Munoz J.F."/>
            <person name="Gauthier G.M."/>
            <person name="Desjardins C.A."/>
            <person name="Gallo J.E."/>
            <person name="Holder J."/>
            <person name="Sullivan T.D."/>
            <person name="Marty A.J."/>
            <person name="Carmen J.C."/>
            <person name="Chen Z."/>
            <person name="Ding L."/>
            <person name="Gujja S."/>
            <person name="Magrini V."/>
            <person name="Misas E."/>
            <person name="Mitreva M."/>
            <person name="Priest M."/>
            <person name="Saif S."/>
            <person name="Whiston E.A."/>
            <person name="Young S."/>
            <person name="Zeng Q."/>
            <person name="Goldman W.E."/>
            <person name="Mardis E.R."/>
            <person name="Taylor J.W."/>
            <person name="McEwen J.G."/>
            <person name="Clay O.K."/>
            <person name="Klein B.S."/>
            <person name="Cuomo C.A."/>
        </authorList>
    </citation>
    <scope>NUCLEOTIDE SEQUENCE [LARGE SCALE GENOMIC DNA]</scope>
    <source>
        <strain evidence="2">UAMH 139</strain>
    </source>
</reference>